<gene>
    <name evidence="10" type="ORF">RJ641_006377</name>
</gene>
<dbReference type="Proteomes" id="UP001370490">
    <property type="component" value="Unassembled WGS sequence"/>
</dbReference>
<keyword evidence="2" id="KW-0645">Protease</keyword>
<dbReference type="PANTHER" id="PTHR13683:SF750">
    <property type="entry name" value="ASPARTYL PROTEASE AED1"/>
    <property type="match status" value="1"/>
</dbReference>
<dbReference type="PROSITE" id="PS51767">
    <property type="entry name" value="PEPTIDASE_A1"/>
    <property type="match status" value="1"/>
</dbReference>
<evidence type="ECO:0000256" key="4">
    <source>
        <dbReference type="ARBA" id="ARBA00022750"/>
    </source>
</evidence>
<dbReference type="EMBL" id="JBAMMX010000014">
    <property type="protein sequence ID" value="KAK6927786.1"/>
    <property type="molecule type" value="Genomic_DNA"/>
</dbReference>
<sequence length="474" mass="51321">MGGLRATSFSSIFFWCLVFLFLVSSDLVYAYKERGTAESINLNHTYIVQTSSLPPSCVCRNSTTGHTNRKHLKVVHRHGPCSHLDQHKIQVPNLTQILIQDQLRVNWIHSRLAKSLGQDAFQASTTTLPTKWFTGSYVVTVGLGTPKEDLTLVFDTGSDLSWTQCEPCADGCYDQQEPKFNPSSSTSYSNVSCSSVQCSRDIKIDCASSTCVYGVSYSDGSKTRGFLAKERLTLTSSDELDGFLFGCGQHNDGIFGREAGLLGLGRGAESLVSQTAQKYGSFFSYCLPTLCGSTGFLSFGSGGGTSNSLKFTNLGQHADEPSFYYIDIVDISVGGQNLNLPSSLFSSQGSVIDSGTVFTSLPKTAYAALRSAFQQQMSNYLTKSPPAPFDTCYDLSGYNTVYIPKITFLFGNNVNVDIVPEGILVESATEYCLAFVGNSDENRGATFGSYQQQKYEVVYDAAGGRLGFGAGACD</sequence>
<keyword evidence="10" id="KW-0326">Glycosidase</keyword>
<keyword evidence="11" id="KW-1185">Reference proteome</keyword>
<dbReference type="Pfam" id="PF14541">
    <property type="entry name" value="TAXi_C"/>
    <property type="match status" value="1"/>
</dbReference>
<evidence type="ECO:0000313" key="11">
    <source>
        <dbReference type="Proteomes" id="UP001370490"/>
    </source>
</evidence>
<dbReference type="FunFam" id="2.40.70.10:FF:000013">
    <property type="entry name" value="Aspartyl protease AED1"/>
    <property type="match status" value="1"/>
</dbReference>
<dbReference type="GO" id="GO:0006508">
    <property type="term" value="P:proteolysis"/>
    <property type="evidence" value="ECO:0007669"/>
    <property type="project" value="UniProtKB-KW"/>
</dbReference>
<dbReference type="InterPro" id="IPR001461">
    <property type="entry name" value="Aspartic_peptidase_A1"/>
</dbReference>
<comment type="caution">
    <text evidence="10">The sequence shown here is derived from an EMBL/GenBank/DDBJ whole genome shotgun (WGS) entry which is preliminary data.</text>
</comment>
<keyword evidence="10" id="KW-0119">Carbohydrate metabolism</keyword>
<organism evidence="10 11">
    <name type="scientific">Dillenia turbinata</name>
    <dbReference type="NCBI Taxonomy" id="194707"/>
    <lineage>
        <taxon>Eukaryota</taxon>
        <taxon>Viridiplantae</taxon>
        <taxon>Streptophyta</taxon>
        <taxon>Embryophyta</taxon>
        <taxon>Tracheophyta</taxon>
        <taxon>Spermatophyta</taxon>
        <taxon>Magnoliopsida</taxon>
        <taxon>eudicotyledons</taxon>
        <taxon>Gunneridae</taxon>
        <taxon>Pentapetalae</taxon>
        <taxon>Dilleniales</taxon>
        <taxon>Dilleniaceae</taxon>
        <taxon>Dillenia</taxon>
    </lineage>
</organism>
<evidence type="ECO:0000256" key="1">
    <source>
        <dbReference type="ARBA" id="ARBA00007447"/>
    </source>
</evidence>
<evidence type="ECO:0000256" key="3">
    <source>
        <dbReference type="ARBA" id="ARBA00022729"/>
    </source>
</evidence>
<dbReference type="GO" id="GO:0016798">
    <property type="term" value="F:hydrolase activity, acting on glycosyl bonds"/>
    <property type="evidence" value="ECO:0007669"/>
    <property type="project" value="UniProtKB-KW"/>
</dbReference>
<feature type="domain" description="Peptidase A1" evidence="9">
    <location>
        <begin position="137"/>
        <end position="469"/>
    </location>
</feature>
<keyword evidence="6" id="KW-1015">Disulfide bond</keyword>
<proteinExistence type="inferred from homology"/>
<evidence type="ECO:0000256" key="8">
    <source>
        <dbReference type="SAM" id="SignalP"/>
    </source>
</evidence>
<feature type="signal peptide" evidence="8">
    <location>
        <begin position="1"/>
        <end position="30"/>
    </location>
</feature>
<name>A0AAN8VD28_9MAGN</name>
<dbReference type="PANTHER" id="PTHR13683">
    <property type="entry name" value="ASPARTYL PROTEASES"/>
    <property type="match status" value="1"/>
</dbReference>
<dbReference type="GO" id="GO:0045493">
    <property type="term" value="P:xylan catabolic process"/>
    <property type="evidence" value="ECO:0007669"/>
    <property type="project" value="UniProtKB-KW"/>
</dbReference>
<keyword evidence="5 10" id="KW-0378">Hydrolase</keyword>
<evidence type="ECO:0000256" key="5">
    <source>
        <dbReference type="ARBA" id="ARBA00022801"/>
    </source>
</evidence>
<reference evidence="10 11" key="1">
    <citation type="submission" date="2023-12" db="EMBL/GenBank/DDBJ databases">
        <title>A high-quality genome assembly for Dillenia turbinata (Dilleniales).</title>
        <authorList>
            <person name="Chanderbali A."/>
        </authorList>
    </citation>
    <scope>NUCLEOTIDE SEQUENCE [LARGE SCALE GENOMIC DNA]</scope>
    <source>
        <strain evidence="10">LSX21</strain>
        <tissue evidence="10">Leaf</tissue>
    </source>
</reference>
<dbReference type="FunFam" id="2.40.70.10:FF:000021">
    <property type="entry name" value="Aspartyl protease AED1"/>
    <property type="match status" value="1"/>
</dbReference>
<dbReference type="InterPro" id="IPR033121">
    <property type="entry name" value="PEPTIDASE_A1"/>
</dbReference>
<evidence type="ECO:0000256" key="2">
    <source>
        <dbReference type="ARBA" id="ARBA00022670"/>
    </source>
</evidence>
<dbReference type="Gene3D" id="2.40.70.10">
    <property type="entry name" value="Acid Proteases"/>
    <property type="match status" value="2"/>
</dbReference>
<dbReference type="InterPro" id="IPR032861">
    <property type="entry name" value="TAXi_N"/>
</dbReference>
<protein>
    <submittedName>
        <fullName evidence="10">Xylanase inhibitor, C-terminal</fullName>
    </submittedName>
</protein>
<dbReference type="InterPro" id="IPR021109">
    <property type="entry name" value="Peptidase_aspartic_dom_sf"/>
</dbReference>
<accession>A0AAN8VD28</accession>
<dbReference type="InterPro" id="IPR032799">
    <property type="entry name" value="TAXi_C"/>
</dbReference>
<comment type="similarity">
    <text evidence="1">Belongs to the peptidase A1 family.</text>
</comment>
<feature type="active site" evidence="7">
    <location>
        <position position="155"/>
    </location>
</feature>
<evidence type="ECO:0000313" key="10">
    <source>
        <dbReference type="EMBL" id="KAK6927786.1"/>
    </source>
</evidence>
<evidence type="ECO:0000256" key="6">
    <source>
        <dbReference type="ARBA" id="ARBA00023157"/>
    </source>
</evidence>
<dbReference type="AlphaFoldDB" id="A0AAN8VD28"/>
<feature type="chain" id="PRO_5043006678" evidence="8">
    <location>
        <begin position="31"/>
        <end position="474"/>
    </location>
</feature>
<keyword evidence="3 8" id="KW-0732">Signal</keyword>
<dbReference type="Pfam" id="PF14543">
    <property type="entry name" value="TAXi_N"/>
    <property type="match status" value="1"/>
</dbReference>
<keyword evidence="10" id="KW-0858">Xylan degradation</keyword>
<dbReference type="GO" id="GO:0004190">
    <property type="term" value="F:aspartic-type endopeptidase activity"/>
    <property type="evidence" value="ECO:0007669"/>
    <property type="project" value="UniProtKB-KW"/>
</dbReference>
<evidence type="ECO:0000259" key="9">
    <source>
        <dbReference type="PROSITE" id="PS51767"/>
    </source>
</evidence>
<feature type="active site" evidence="7">
    <location>
        <position position="353"/>
    </location>
</feature>
<keyword evidence="4" id="KW-0064">Aspartyl protease</keyword>
<evidence type="ECO:0000256" key="7">
    <source>
        <dbReference type="PIRSR" id="PIRSR601461-1"/>
    </source>
</evidence>
<dbReference type="SUPFAM" id="SSF50630">
    <property type="entry name" value="Acid proteases"/>
    <property type="match status" value="1"/>
</dbReference>
<keyword evidence="10" id="KW-0624">Polysaccharide degradation</keyword>